<evidence type="ECO:0000256" key="2">
    <source>
        <dbReference type="ARBA" id="ARBA00023002"/>
    </source>
</evidence>
<dbReference type="Pfam" id="PF00106">
    <property type="entry name" value="adh_short"/>
    <property type="match status" value="1"/>
</dbReference>
<keyword evidence="2" id="KW-0560">Oxidoreductase</keyword>
<dbReference type="SUPFAM" id="SSF51735">
    <property type="entry name" value="NAD(P)-binding Rossmann-fold domains"/>
    <property type="match status" value="1"/>
</dbReference>
<accession>A0A4R6SG98</accession>
<evidence type="ECO:0000313" key="4">
    <source>
        <dbReference type="Proteomes" id="UP000295444"/>
    </source>
</evidence>
<dbReference type="PANTHER" id="PTHR43669:SF3">
    <property type="entry name" value="ALCOHOL DEHYDROGENASE, PUTATIVE (AFU_ORTHOLOGUE AFUA_3G03445)-RELATED"/>
    <property type="match status" value="1"/>
</dbReference>
<dbReference type="PANTHER" id="PTHR43669">
    <property type="entry name" value="5-KETO-D-GLUCONATE 5-REDUCTASE"/>
    <property type="match status" value="1"/>
</dbReference>
<gene>
    <name evidence="3" type="ORF">EV186_1031116</name>
</gene>
<name>A0A4R6SG98_LABRH</name>
<dbReference type="Gene3D" id="3.40.50.720">
    <property type="entry name" value="NAD(P)-binding Rossmann-like Domain"/>
    <property type="match status" value="1"/>
</dbReference>
<evidence type="ECO:0000313" key="3">
    <source>
        <dbReference type="EMBL" id="TDP98136.1"/>
    </source>
</evidence>
<dbReference type="InterPro" id="IPR036291">
    <property type="entry name" value="NAD(P)-bd_dom_sf"/>
</dbReference>
<dbReference type="CDD" id="cd05233">
    <property type="entry name" value="SDR_c"/>
    <property type="match status" value="1"/>
</dbReference>
<dbReference type="GO" id="GO:0016491">
    <property type="term" value="F:oxidoreductase activity"/>
    <property type="evidence" value="ECO:0007669"/>
    <property type="project" value="UniProtKB-KW"/>
</dbReference>
<sequence length="240" mass="25013">MADRPLVLVTGSTSGIGLATARRLAAAGTRVVVTGRTAERVDGTVRELGPDTRGVVADLHTAEGTGAVADTFSSLDGLVLCHGGDQVPGIFRDADPAGFAELVEAMFLTNARLVHALLPRLTGGRIVLVTSAAGHAPTTGEVMIGALAAANLMFVRTLAREAARDRIRVHAVSVSLTEDTETHDRVMRASEFSRRLFEKAADRMPFGPVRAADVAEEIVHLLGTSATTGQLVPVTGGLTT</sequence>
<reference evidence="3 4" key="1">
    <citation type="submission" date="2019-03" db="EMBL/GenBank/DDBJ databases">
        <title>Genomic Encyclopedia of Type Strains, Phase IV (KMG-IV): sequencing the most valuable type-strain genomes for metagenomic binning, comparative biology and taxonomic classification.</title>
        <authorList>
            <person name="Goeker M."/>
        </authorList>
    </citation>
    <scope>NUCLEOTIDE SEQUENCE [LARGE SCALE GENOMIC DNA]</scope>
    <source>
        <strain evidence="3 4">DSM 45361</strain>
    </source>
</reference>
<dbReference type="InterPro" id="IPR002347">
    <property type="entry name" value="SDR_fam"/>
</dbReference>
<keyword evidence="4" id="KW-1185">Reference proteome</keyword>
<comment type="caution">
    <text evidence="3">The sequence shown here is derived from an EMBL/GenBank/DDBJ whole genome shotgun (WGS) entry which is preliminary data.</text>
</comment>
<dbReference type="AlphaFoldDB" id="A0A4R6SG98"/>
<proteinExistence type="inferred from homology"/>
<dbReference type="EMBL" id="SNXZ01000003">
    <property type="protein sequence ID" value="TDP98136.1"/>
    <property type="molecule type" value="Genomic_DNA"/>
</dbReference>
<evidence type="ECO:0000256" key="1">
    <source>
        <dbReference type="ARBA" id="ARBA00006484"/>
    </source>
</evidence>
<comment type="similarity">
    <text evidence="1">Belongs to the short-chain dehydrogenases/reductases (SDR) family.</text>
</comment>
<dbReference type="OrthoDB" id="286404at2"/>
<dbReference type="Proteomes" id="UP000295444">
    <property type="component" value="Unassembled WGS sequence"/>
</dbReference>
<dbReference type="PRINTS" id="PR00081">
    <property type="entry name" value="GDHRDH"/>
</dbReference>
<dbReference type="RefSeq" id="WP_133851231.1">
    <property type="nucleotide sequence ID" value="NZ_SNXZ01000003.1"/>
</dbReference>
<organism evidence="3 4">
    <name type="scientific">Labedaea rhizosphaerae</name>
    <dbReference type="NCBI Taxonomy" id="598644"/>
    <lineage>
        <taxon>Bacteria</taxon>
        <taxon>Bacillati</taxon>
        <taxon>Actinomycetota</taxon>
        <taxon>Actinomycetes</taxon>
        <taxon>Pseudonocardiales</taxon>
        <taxon>Pseudonocardiaceae</taxon>
        <taxon>Labedaea</taxon>
    </lineage>
</organism>
<protein>
    <submittedName>
        <fullName evidence="3">NAD(P)-dependent dehydrogenase (Short-subunit alcohol dehydrogenase family)</fullName>
    </submittedName>
</protein>